<dbReference type="InterPro" id="IPR051531">
    <property type="entry name" value="N-acetyltransferase"/>
</dbReference>
<dbReference type="AlphaFoldDB" id="A0A085ZUS1"/>
<name>A0A085ZUS1_9FLAO</name>
<accession>A0A085ZUS1</accession>
<dbReference type="OrthoDB" id="9811523at2"/>
<evidence type="ECO:0000259" key="1">
    <source>
        <dbReference type="PROSITE" id="PS51186"/>
    </source>
</evidence>
<protein>
    <recommendedName>
        <fullName evidence="1">N-acetyltransferase domain-containing protein</fullName>
    </recommendedName>
</protein>
<dbReference type="GO" id="GO:0016747">
    <property type="term" value="F:acyltransferase activity, transferring groups other than amino-acyl groups"/>
    <property type="evidence" value="ECO:0007669"/>
    <property type="project" value="InterPro"/>
</dbReference>
<gene>
    <name evidence="2" type="ORF">IX38_08585</name>
</gene>
<dbReference type="PANTHER" id="PTHR43792">
    <property type="entry name" value="GNAT FAMILY, PUTATIVE (AFU_ORTHOLOGUE AFUA_3G00765)-RELATED-RELATED"/>
    <property type="match status" value="1"/>
</dbReference>
<dbReference type="eggNOG" id="COG1670">
    <property type="taxonomic scope" value="Bacteria"/>
</dbReference>
<dbReference type="STRING" id="421531.IX38_08585"/>
<dbReference type="Pfam" id="PF13302">
    <property type="entry name" value="Acetyltransf_3"/>
    <property type="match status" value="1"/>
</dbReference>
<dbReference type="RefSeq" id="WP_034703674.1">
    <property type="nucleotide sequence ID" value="NZ_JPRO01000004.1"/>
</dbReference>
<feature type="domain" description="N-acetyltransferase" evidence="1">
    <location>
        <begin position="25"/>
        <end position="170"/>
    </location>
</feature>
<reference evidence="2 3" key="1">
    <citation type="submission" date="2014-07" db="EMBL/GenBank/DDBJ databases">
        <title>Genome of Chryseobacterium luteum DSM 18605.</title>
        <authorList>
            <person name="Stropko S.J."/>
            <person name="Pipes S.E."/>
            <person name="Newman J.D."/>
        </authorList>
    </citation>
    <scope>NUCLEOTIDE SEQUENCE [LARGE SCALE GENOMIC DNA]</scope>
    <source>
        <strain evidence="2 3">DSM 18605</strain>
    </source>
</reference>
<dbReference type="Gene3D" id="3.40.630.30">
    <property type="match status" value="1"/>
</dbReference>
<dbReference type="SUPFAM" id="SSF55729">
    <property type="entry name" value="Acyl-CoA N-acyltransferases (Nat)"/>
    <property type="match status" value="1"/>
</dbReference>
<evidence type="ECO:0000313" key="2">
    <source>
        <dbReference type="EMBL" id="KFF08185.1"/>
    </source>
</evidence>
<dbReference type="EMBL" id="JPRO01000004">
    <property type="protein sequence ID" value="KFF08185.1"/>
    <property type="molecule type" value="Genomic_DNA"/>
</dbReference>
<organism evidence="2 3">
    <name type="scientific">Chryseobacterium luteum</name>
    <dbReference type="NCBI Taxonomy" id="421531"/>
    <lineage>
        <taxon>Bacteria</taxon>
        <taxon>Pseudomonadati</taxon>
        <taxon>Bacteroidota</taxon>
        <taxon>Flavobacteriia</taxon>
        <taxon>Flavobacteriales</taxon>
        <taxon>Weeksellaceae</taxon>
        <taxon>Chryseobacterium group</taxon>
        <taxon>Chryseobacterium</taxon>
    </lineage>
</organism>
<dbReference type="InterPro" id="IPR016181">
    <property type="entry name" value="Acyl_CoA_acyltransferase"/>
</dbReference>
<evidence type="ECO:0000313" key="3">
    <source>
        <dbReference type="Proteomes" id="UP000028703"/>
    </source>
</evidence>
<dbReference type="Proteomes" id="UP000028703">
    <property type="component" value="Unassembled WGS sequence"/>
</dbReference>
<sequence>MTLNKDIRIKTDRLLLQPVEELHVDDINTYFTAEITRYMPFNPEGDRNDILSFVEESKKSLSNNTDLVMVAIDSTNNFMGCCGIHNITEESVELGLWLKKSAQGMGLGTEIIMALIQFLETNFIFKYIIYPVDQENITSRKIPEKLGFIPYKKYRKNKNRSSFLDIIEYRKYYSD</sequence>
<dbReference type="InterPro" id="IPR000182">
    <property type="entry name" value="GNAT_dom"/>
</dbReference>
<keyword evidence="3" id="KW-1185">Reference proteome</keyword>
<comment type="caution">
    <text evidence="2">The sequence shown here is derived from an EMBL/GenBank/DDBJ whole genome shotgun (WGS) entry which is preliminary data.</text>
</comment>
<proteinExistence type="predicted"/>
<dbReference type="PROSITE" id="PS51186">
    <property type="entry name" value="GNAT"/>
    <property type="match status" value="1"/>
</dbReference>